<dbReference type="EC" id="3.1.11.2" evidence="7"/>
<evidence type="ECO:0000256" key="1">
    <source>
        <dbReference type="ARBA" id="ARBA00001946"/>
    </source>
</evidence>
<evidence type="ECO:0000256" key="3">
    <source>
        <dbReference type="ARBA" id="ARBA00022723"/>
    </source>
</evidence>
<keyword evidence="4 7" id="KW-0378">Hydrolase</keyword>
<dbReference type="PROSITE" id="PS51435">
    <property type="entry name" value="AP_NUCLEASE_F1_4"/>
    <property type="match status" value="1"/>
</dbReference>
<dbReference type="Proteomes" id="UP001317963">
    <property type="component" value="Chromosome"/>
</dbReference>
<keyword evidence="5" id="KW-0460">Magnesium</keyword>
<dbReference type="PROSITE" id="PS00726">
    <property type="entry name" value="AP_NUCLEASE_F1_1"/>
    <property type="match status" value="1"/>
</dbReference>
<dbReference type="CDD" id="cd10281">
    <property type="entry name" value="Nape_like_AP-endo"/>
    <property type="match status" value="1"/>
</dbReference>
<comment type="similarity">
    <text evidence="2">Belongs to the DNA repair enzymes AP/ExoA family.</text>
</comment>
<protein>
    <submittedName>
        <fullName evidence="7">Exodeoxyribonuclease III</fullName>
        <ecNumber evidence="7">3.1.11.2</ecNumber>
    </submittedName>
</protein>
<dbReference type="Pfam" id="PF03372">
    <property type="entry name" value="Exo_endo_phos"/>
    <property type="match status" value="1"/>
</dbReference>
<organism evidence="7 8">
    <name type="scientific">Candidatus Paraluminiphilus aquimaris</name>
    <dbReference type="NCBI Taxonomy" id="2518994"/>
    <lineage>
        <taxon>Bacteria</taxon>
        <taxon>Pseudomonadati</taxon>
        <taxon>Pseudomonadota</taxon>
        <taxon>Gammaproteobacteria</taxon>
        <taxon>Cellvibrionales</taxon>
        <taxon>Halieaceae</taxon>
        <taxon>Candidatus Paraluminiphilus</taxon>
    </lineage>
</organism>
<proteinExistence type="inferred from homology"/>
<dbReference type="PANTHER" id="PTHR43250">
    <property type="entry name" value="EXODEOXYRIBONUCLEASE III"/>
    <property type="match status" value="1"/>
</dbReference>
<accession>A0ABY6Q6B3</accession>
<dbReference type="PANTHER" id="PTHR43250:SF2">
    <property type="entry name" value="EXODEOXYRIBONUCLEASE III"/>
    <property type="match status" value="1"/>
</dbReference>
<dbReference type="Gene3D" id="3.60.10.10">
    <property type="entry name" value="Endonuclease/exonuclease/phosphatase"/>
    <property type="match status" value="1"/>
</dbReference>
<evidence type="ECO:0000256" key="2">
    <source>
        <dbReference type="ARBA" id="ARBA00007092"/>
    </source>
</evidence>
<evidence type="ECO:0000313" key="7">
    <source>
        <dbReference type="EMBL" id="UZP74824.1"/>
    </source>
</evidence>
<evidence type="ECO:0000313" key="8">
    <source>
        <dbReference type="Proteomes" id="UP001317963"/>
    </source>
</evidence>
<reference evidence="7 8" key="1">
    <citation type="submission" date="2019-02" db="EMBL/GenBank/DDBJ databases">
        <title>Halieaceae_genomes.</title>
        <authorList>
            <person name="Li S.-H."/>
        </authorList>
    </citation>
    <scope>NUCLEOTIDE SEQUENCE [LARGE SCALE GENOMIC DNA]</scope>
    <source>
        <strain evidence="7 8">JH123</strain>
    </source>
</reference>
<evidence type="ECO:0000259" key="6">
    <source>
        <dbReference type="Pfam" id="PF03372"/>
    </source>
</evidence>
<evidence type="ECO:0000256" key="5">
    <source>
        <dbReference type="ARBA" id="ARBA00022842"/>
    </source>
</evidence>
<dbReference type="SUPFAM" id="SSF56219">
    <property type="entry name" value="DNase I-like"/>
    <property type="match status" value="1"/>
</dbReference>
<keyword evidence="8" id="KW-1185">Reference proteome</keyword>
<dbReference type="EMBL" id="CP036501">
    <property type="protein sequence ID" value="UZP74824.1"/>
    <property type="molecule type" value="Genomic_DNA"/>
</dbReference>
<dbReference type="GO" id="GO:0008311">
    <property type="term" value="F:double-stranded DNA 3'-5' DNA exonuclease activity"/>
    <property type="evidence" value="ECO:0007669"/>
    <property type="project" value="UniProtKB-EC"/>
</dbReference>
<dbReference type="NCBIfam" id="TIGR00195">
    <property type="entry name" value="exoDNase_III"/>
    <property type="match status" value="1"/>
</dbReference>
<sequence>MFRVITCNTNGIRAAQRKGFFEWLAKQDADVVCIQETKAQEHQLVDEAFRPDGYHCYYNDAEKKGYSGTAVYAKREPSRIETKVGWDPVDSEGRYLRADFEGLSVISLYVPSGSSNEAAQARKDLFMKKFTPHMKALLDEDREFIICADWNTCHQNIDIKNWRSNQKNSGFMPHEREWLTELYDEQGWVDVFRQMTTEPDLYTWWSNRGQAWTNNTGWRLDYMLVTPGLSGTGKAFSILRDERFSDHAPVTIDFEL</sequence>
<feature type="domain" description="Endonuclease/exonuclease/phosphatase" evidence="6">
    <location>
        <begin position="5"/>
        <end position="247"/>
    </location>
</feature>
<gene>
    <name evidence="7" type="primary">xth</name>
    <name evidence="7" type="ORF">E0F26_08780</name>
</gene>
<dbReference type="RefSeq" id="WP_279241287.1">
    <property type="nucleotide sequence ID" value="NZ_CP036501.1"/>
</dbReference>
<comment type="cofactor">
    <cofactor evidence="1">
        <name>Mg(2+)</name>
        <dbReference type="ChEBI" id="CHEBI:18420"/>
    </cofactor>
</comment>
<dbReference type="InterPro" id="IPR005135">
    <property type="entry name" value="Endo/exonuclease/phosphatase"/>
</dbReference>
<dbReference type="InterPro" id="IPR036691">
    <property type="entry name" value="Endo/exonu/phosph_ase_sf"/>
</dbReference>
<dbReference type="InterPro" id="IPR037493">
    <property type="entry name" value="ExoIII-like"/>
</dbReference>
<keyword evidence="3" id="KW-0479">Metal-binding</keyword>
<dbReference type="NCBIfam" id="TIGR00633">
    <property type="entry name" value="xth"/>
    <property type="match status" value="1"/>
</dbReference>
<dbReference type="InterPro" id="IPR004808">
    <property type="entry name" value="AP_endonuc_1"/>
</dbReference>
<evidence type="ECO:0000256" key="4">
    <source>
        <dbReference type="ARBA" id="ARBA00022801"/>
    </source>
</evidence>
<name>A0ABY6Q6B3_9GAMM</name>
<dbReference type="InterPro" id="IPR020847">
    <property type="entry name" value="AP_endonuclease_F1_BS"/>
</dbReference>